<evidence type="ECO:0000256" key="1">
    <source>
        <dbReference type="ARBA" id="ARBA00010652"/>
    </source>
</evidence>
<feature type="region of interest" description="Disordered" evidence="2">
    <location>
        <begin position="226"/>
        <end position="252"/>
    </location>
</feature>
<evidence type="ECO:0000259" key="3">
    <source>
        <dbReference type="Pfam" id="PF00823"/>
    </source>
</evidence>
<accession>A0A2K4Y8P5</accession>
<dbReference type="InterPro" id="IPR038332">
    <property type="entry name" value="PPE_sf"/>
</dbReference>
<dbReference type="GO" id="GO:0052572">
    <property type="term" value="P:response to host immune response"/>
    <property type="evidence" value="ECO:0007669"/>
    <property type="project" value="TreeGrafter"/>
</dbReference>
<protein>
    <submittedName>
        <fullName evidence="4">PPE family protein</fullName>
    </submittedName>
</protein>
<evidence type="ECO:0000313" key="5">
    <source>
        <dbReference type="Proteomes" id="UP000236318"/>
    </source>
</evidence>
<name>A0A2K4Y8P5_9MYCO</name>
<reference evidence="4" key="1">
    <citation type="submission" date="2018-01" db="EMBL/GenBank/DDBJ databases">
        <authorList>
            <consortium name="Urmite Genomes"/>
        </authorList>
    </citation>
    <scope>NUCLEOTIDE SEQUENCE [LARGE SCALE GENOMIC DNA]</scope>
    <source>
        <strain evidence="4">AFP003</strain>
    </source>
</reference>
<feature type="domain" description="PPE" evidence="3">
    <location>
        <begin position="2"/>
        <end position="95"/>
    </location>
</feature>
<dbReference type="Proteomes" id="UP000236318">
    <property type="component" value="Unassembled WGS sequence"/>
</dbReference>
<organism evidence="4 5">
    <name type="scientific">Mycobacterium ahvazicum</name>
    <dbReference type="NCBI Taxonomy" id="1964395"/>
    <lineage>
        <taxon>Bacteria</taxon>
        <taxon>Bacillati</taxon>
        <taxon>Actinomycetota</taxon>
        <taxon>Actinomycetes</taxon>
        <taxon>Mycobacteriales</taxon>
        <taxon>Mycobacteriaceae</taxon>
        <taxon>Mycobacterium</taxon>
        <taxon>Mycobacterium simiae complex</taxon>
    </lineage>
</organism>
<dbReference type="Pfam" id="PF00823">
    <property type="entry name" value="PPE"/>
    <property type="match status" value="1"/>
</dbReference>
<comment type="similarity">
    <text evidence="1">Belongs to the mycobacterial PPE family.</text>
</comment>
<dbReference type="PANTHER" id="PTHR46766">
    <property type="entry name" value="GLUTAMINE-RICH PROTEIN 2"/>
    <property type="match status" value="1"/>
</dbReference>
<dbReference type="PANTHER" id="PTHR46766:SF1">
    <property type="entry name" value="GLUTAMINE-RICH PROTEIN 2"/>
    <property type="match status" value="1"/>
</dbReference>
<dbReference type="AlphaFoldDB" id="A0A2K4Y8P5"/>
<sequence length="252" mass="26499">MTTHAQWLNDVAAQAEQTAARATSAANAYELALAATVAPAAVQANRMLWTWLAETNCLGQASAAIADAESDYDQMWAQDVDAMHTYAQACADAAAVTPFASPPLAGVDPDQDSRTPHAPVVISAGRQVISAIPDALDALATSSGKPSTVFDTFLSPVTASLSNLGSLCAPSDFAINHLNSRNKNAALQRAATLLSGLPIRARAADFGRAASVGMLTVPQGWLAQTPPPQREWGYEPMHLVNNGEPPQWPQTR</sequence>
<comment type="caution">
    <text evidence="4">The sequence shown here is derived from an EMBL/GenBank/DDBJ whole genome shotgun (WGS) entry which is preliminary data.</text>
</comment>
<proteinExistence type="inferred from homology"/>
<gene>
    <name evidence="4" type="ORF">MAAFP003_1777</name>
</gene>
<dbReference type="Gene3D" id="1.20.1260.20">
    <property type="entry name" value="PPE superfamily"/>
    <property type="match status" value="1"/>
</dbReference>
<dbReference type="SUPFAM" id="SSF140459">
    <property type="entry name" value="PE/PPE dimer-like"/>
    <property type="match status" value="1"/>
</dbReference>
<dbReference type="EMBL" id="FXEG02000002">
    <property type="protein sequence ID" value="SOX53107.1"/>
    <property type="molecule type" value="Genomic_DNA"/>
</dbReference>
<evidence type="ECO:0000313" key="4">
    <source>
        <dbReference type="EMBL" id="SOX53107.1"/>
    </source>
</evidence>
<evidence type="ECO:0000256" key="2">
    <source>
        <dbReference type="SAM" id="MobiDB-lite"/>
    </source>
</evidence>
<dbReference type="InterPro" id="IPR000030">
    <property type="entry name" value="PPE_dom"/>
</dbReference>
<keyword evidence="5" id="KW-1185">Reference proteome</keyword>